<proteinExistence type="predicted"/>
<feature type="chain" id="PRO_5007468116" description="Secretion system C-terminal sorting domain-containing protein" evidence="2">
    <location>
        <begin position="19"/>
        <end position="699"/>
    </location>
</feature>
<dbReference type="EMBL" id="LPUR01000001">
    <property type="protein sequence ID" value="KXH85506.1"/>
    <property type="molecule type" value="Genomic_DNA"/>
</dbReference>
<sequence>MKKIILALSVGCFSMAYTQNLNFSDSNFKALILSSSTSNNIAKNTSGDPIAVDTNGDGEIQLTEAQQVKFLTVKVNGTATYSNIPDTITDALLFTHVEELYIYDSKSAAIQFVNNSTIKKVVYTGTGIFTDNTGTTQYVSPDFSFNNCSAIQDINQFLSGINNNFNIGITLRFNNCPQLTGNIVLSGKTIKELYIENCSGITSVNTNSSFLLSKLHFQNMTSLTKVLVDGNSGPVGNQTYNMNVDLTTANCTNLQEIVADTDHYYSVGGFFSSAQISACPNLKKIKGLNAPSIDFTNAGLVNLEELDCAFYNRNIYSTTGGVFFGNLTSLNLAGLPKLKILKAFNQPVTNNVNFSAAAALQDIDITGSCGYMSTVNVSNLPNLHTLKADRFESPGAQGNNDLQNIIAKNCTALTSLVFRNNSDLKVLDLQNCPGLQKLSIGYYAPMSDGIFPELHTINLQQCTGLKEITVQFTKINALNTSDCTALTSLDLYGNDLLPSVNVTHNTNLEYIGLQAMPLISQVNTTANIQLKSAYFNNCPQITQLDFSGASAFQYMTLWNMPNLTSVNARNGSIEEGFDFMNYNSNLSVCVDNAQLNDVQAMYPDITFTTTCGNFLAAKKNDIKKTGITIAPNPVKDILTVKSEEQVKNVKIFDTQGRIIFNQDFNDEVVRINFSAHPAGSYIVKIKTGTTEVSGKIIKE</sequence>
<dbReference type="NCBIfam" id="TIGR04183">
    <property type="entry name" value="Por_Secre_tail"/>
    <property type="match status" value="1"/>
</dbReference>
<evidence type="ECO:0000259" key="3">
    <source>
        <dbReference type="Pfam" id="PF18962"/>
    </source>
</evidence>
<evidence type="ECO:0000313" key="5">
    <source>
        <dbReference type="Proteomes" id="UP000070513"/>
    </source>
</evidence>
<evidence type="ECO:0000313" key="4">
    <source>
        <dbReference type="EMBL" id="KXH85506.1"/>
    </source>
</evidence>
<evidence type="ECO:0000256" key="1">
    <source>
        <dbReference type="ARBA" id="ARBA00022729"/>
    </source>
</evidence>
<reference evidence="5" key="1">
    <citation type="submission" date="2015-12" db="EMBL/GenBank/DDBJ databases">
        <title>Genome sequence of a biocontrol rhizobacterium Chryseobacterium kwangjuense strain KJ1R5 isolated from pepper (Capsicum annuum L.).</title>
        <authorList>
            <person name="Jeong J.-J."/>
            <person name="Park H."/>
            <person name="Mannaa M."/>
            <person name="Sang M.K."/>
            <person name="Choi I.-G."/>
            <person name="Kim K.D."/>
        </authorList>
    </citation>
    <scope>NUCLEOTIDE SEQUENCE [LARGE SCALE GENOMIC DNA]</scope>
    <source>
        <strain evidence="5">KJ1R5</strain>
    </source>
</reference>
<dbReference type="Pfam" id="PF18962">
    <property type="entry name" value="Por_Secre_tail"/>
    <property type="match status" value="1"/>
</dbReference>
<name>A0A135WKR9_9FLAO</name>
<dbReference type="OrthoDB" id="1110367at2"/>
<comment type="caution">
    <text evidence="4">The sequence shown here is derived from an EMBL/GenBank/DDBJ whole genome shotgun (WGS) entry which is preliminary data.</text>
</comment>
<dbReference type="Gene3D" id="3.80.10.10">
    <property type="entry name" value="Ribonuclease Inhibitor"/>
    <property type="match status" value="1"/>
</dbReference>
<dbReference type="PANTHER" id="PTHR13318:SF105">
    <property type="entry name" value="F-BOX_LRR-REPEAT PROTEIN 3"/>
    <property type="match status" value="1"/>
</dbReference>
<dbReference type="InterPro" id="IPR032675">
    <property type="entry name" value="LRR_dom_sf"/>
</dbReference>
<dbReference type="AlphaFoldDB" id="A0A135WKR9"/>
<organism evidence="4 5">
    <name type="scientific">Chryseobacterium kwangjuense</name>
    <dbReference type="NCBI Taxonomy" id="267125"/>
    <lineage>
        <taxon>Bacteria</taxon>
        <taxon>Pseudomonadati</taxon>
        <taxon>Bacteroidota</taxon>
        <taxon>Flavobacteriia</taxon>
        <taxon>Flavobacteriales</taxon>
        <taxon>Weeksellaceae</taxon>
        <taxon>Chryseobacterium group</taxon>
        <taxon>Chryseobacterium</taxon>
    </lineage>
</organism>
<dbReference type="PANTHER" id="PTHR13318">
    <property type="entry name" value="PARTNER OF PAIRED, ISOFORM B-RELATED"/>
    <property type="match status" value="1"/>
</dbReference>
<accession>A0A135WKR9</accession>
<dbReference type="SUPFAM" id="SSF52047">
    <property type="entry name" value="RNI-like"/>
    <property type="match status" value="1"/>
</dbReference>
<dbReference type="InterPro" id="IPR026444">
    <property type="entry name" value="Secre_tail"/>
</dbReference>
<reference evidence="4 5" key="2">
    <citation type="journal article" date="2016" name="Genome Announc.">
        <title>Draft Genome Sequence of a Biocontrol Rhizobacterium, Chryseobacterium kwangjuense Strain KJ1R5, Isolated from Pepper (Capsicum annuum).</title>
        <authorList>
            <person name="Jeong J.J."/>
            <person name="Park H."/>
            <person name="Park B.H."/>
            <person name="Mannaa M."/>
            <person name="Sang M.K."/>
            <person name="Choi I.G."/>
            <person name="Kim K.D."/>
        </authorList>
    </citation>
    <scope>NUCLEOTIDE SEQUENCE [LARGE SCALE GENOMIC DNA]</scope>
    <source>
        <strain evidence="4 5">KJ1R5</strain>
    </source>
</reference>
<dbReference type="GO" id="GO:0031146">
    <property type="term" value="P:SCF-dependent proteasomal ubiquitin-dependent protein catabolic process"/>
    <property type="evidence" value="ECO:0007669"/>
    <property type="project" value="TreeGrafter"/>
</dbReference>
<evidence type="ECO:0000256" key="2">
    <source>
        <dbReference type="SAM" id="SignalP"/>
    </source>
</evidence>
<feature type="signal peptide" evidence="2">
    <location>
        <begin position="1"/>
        <end position="18"/>
    </location>
</feature>
<dbReference type="RefSeq" id="WP_062649406.1">
    <property type="nucleotide sequence ID" value="NZ_LPUR01000001.1"/>
</dbReference>
<gene>
    <name evidence="4" type="ORF">AU378_07100</name>
</gene>
<dbReference type="Proteomes" id="UP000070513">
    <property type="component" value="Unassembled WGS sequence"/>
</dbReference>
<feature type="domain" description="Secretion system C-terminal sorting" evidence="3">
    <location>
        <begin position="630"/>
        <end position="697"/>
    </location>
</feature>
<keyword evidence="1 2" id="KW-0732">Signal</keyword>
<protein>
    <recommendedName>
        <fullName evidence="3">Secretion system C-terminal sorting domain-containing protein</fullName>
    </recommendedName>
</protein>
<dbReference type="GO" id="GO:0019005">
    <property type="term" value="C:SCF ubiquitin ligase complex"/>
    <property type="evidence" value="ECO:0007669"/>
    <property type="project" value="TreeGrafter"/>
</dbReference>